<dbReference type="InterPro" id="IPR011004">
    <property type="entry name" value="Trimer_LpxA-like_sf"/>
</dbReference>
<protein>
    <submittedName>
        <fullName evidence="1">Uncharacterized protein</fullName>
    </submittedName>
</protein>
<evidence type="ECO:0000313" key="1">
    <source>
        <dbReference type="EMBL" id="KAE8409800.1"/>
    </source>
</evidence>
<dbReference type="AlphaFoldDB" id="A0A5N7DTK6"/>
<dbReference type="EMBL" id="ML736738">
    <property type="protein sequence ID" value="KAE8409800.1"/>
    <property type="molecule type" value="Genomic_DNA"/>
</dbReference>
<dbReference type="Proteomes" id="UP000325579">
    <property type="component" value="Unassembled WGS sequence"/>
</dbReference>
<dbReference type="OrthoDB" id="3633556at2759"/>
<proteinExistence type="predicted"/>
<organism evidence="1 2">
    <name type="scientific">Aspergillus pseudonomiae</name>
    <dbReference type="NCBI Taxonomy" id="1506151"/>
    <lineage>
        <taxon>Eukaryota</taxon>
        <taxon>Fungi</taxon>
        <taxon>Dikarya</taxon>
        <taxon>Ascomycota</taxon>
        <taxon>Pezizomycotina</taxon>
        <taxon>Eurotiomycetes</taxon>
        <taxon>Eurotiomycetidae</taxon>
        <taxon>Eurotiales</taxon>
        <taxon>Aspergillaceae</taxon>
        <taxon>Aspergillus</taxon>
        <taxon>Aspergillus subgen. Circumdati</taxon>
    </lineage>
</organism>
<evidence type="ECO:0000313" key="2">
    <source>
        <dbReference type="Proteomes" id="UP000325579"/>
    </source>
</evidence>
<keyword evidence="2" id="KW-1185">Reference proteome</keyword>
<sequence>MAVMVLLQTLAVMGFTIAAKWVLLGRRREGYYPWDMSSYSQRWQIMLAIEWHIDHYPGNIGILTLISGTAYLPVFYRAMGATTEPDLVTFGDRVAADDASVVCHLNTRGEFEMHPLRVGDRSVLRSGSRLLAGASMGDDACLLEHTLVLAGDHVDNGCTVQGRPCELFSGDRLHGLAT</sequence>
<name>A0A5N7DTK6_9EURO</name>
<reference evidence="1 2" key="1">
    <citation type="submission" date="2019-04" db="EMBL/GenBank/DDBJ databases">
        <authorList>
            <consortium name="DOE Joint Genome Institute"/>
            <person name="Mondo S."/>
            <person name="Kjaerbolling I."/>
            <person name="Vesth T."/>
            <person name="Frisvad J.C."/>
            <person name="Nybo J.L."/>
            <person name="Theobald S."/>
            <person name="Kildgaard S."/>
            <person name="Isbrandt T."/>
            <person name="Kuo A."/>
            <person name="Sato A."/>
            <person name="Lyhne E.K."/>
            <person name="Kogle M.E."/>
            <person name="Wiebenga A."/>
            <person name="Kun R.S."/>
            <person name="Lubbers R.J."/>
            <person name="Makela M.R."/>
            <person name="Barry K."/>
            <person name="Chovatia M."/>
            <person name="Clum A."/>
            <person name="Daum C."/>
            <person name="Haridas S."/>
            <person name="He G."/>
            <person name="LaButti K."/>
            <person name="Lipzen A."/>
            <person name="Riley R."/>
            <person name="Salamov A."/>
            <person name="Simmons B.A."/>
            <person name="Magnuson J.K."/>
            <person name="Henrissat B."/>
            <person name="Mortensen U.H."/>
            <person name="Larsen T.O."/>
            <person name="Devries R.P."/>
            <person name="Grigoriev I.V."/>
            <person name="Machida M."/>
            <person name="Baker S.E."/>
            <person name="Andersen M.R."/>
            <person name="Cantor M.N."/>
            <person name="Hua S.X."/>
        </authorList>
    </citation>
    <scope>NUCLEOTIDE SEQUENCE [LARGE SCALE GENOMIC DNA]</scope>
    <source>
        <strain evidence="1 2">CBS 119388</strain>
    </source>
</reference>
<accession>A0A5N7DTK6</accession>
<dbReference type="RefSeq" id="XP_031947119.1">
    <property type="nucleotide sequence ID" value="XM_032085773.1"/>
</dbReference>
<dbReference type="GeneID" id="43670464"/>
<dbReference type="Gene3D" id="2.160.10.10">
    <property type="entry name" value="Hexapeptide repeat proteins"/>
    <property type="match status" value="1"/>
</dbReference>
<dbReference type="SUPFAM" id="SSF51161">
    <property type="entry name" value="Trimeric LpxA-like enzymes"/>
    <property type="match status" value="1"/>
</dbReference>
<gene>
    <name evidence="1" type="ORF">BDV37DRAFT_277454</name>
</gene>